<dbReference type="InterPro" id="IPR036390">
    <property type="entry name" value="WH_DNA-bd_sf"/>
</dbReference>
<keyword evidence="4" id="KW-0804">Transcription</keyword>
<protein>
    <submittedName>
        <fullName evidence="6">LysR family transcriptional regulator</fullName>
    </submittedName>
</protein>
<name>A0A433J688_9PROT</name>
<comment type="similarity">
    <text evidence="1">Belongs to the LysR transcriptional regulatory family.</text>
</comment>
<dbReference type="AlphaFoldDB" id="A0A433J688"/>
<gene>
    <name evidence="6" type="ORF">EJ913_17540</name>
</gene>
<dbReference type="GO" id="GO:0006351">
    <property type="term" value="P:DNA-templated transcription"/>
    <property type="evidence" value="ECO:0007669"/>
    <property type="project" value="TreeGrafter"/>
</dbReference>
<dbReference type="InterPro" id="IPR058163">
    <property type="entry name" value="LysR-type_TF_proteobact-type"/>
</dbReference>
<evidence type="ECO:0000256" key="2">
    <source>
        <dbReference type="ARBA" id="ARBA00023015"/>
    </source>
</evidence>
<proteinExistence type="inferred from homology"/>
<dbReference type="PANTHER" id="PTHR30537:SF10">
    <property type="entry name" value="TRANSCRIPTIONAL REGULATOR-RELATED"/>
    <property type="match status" value="1"/>
</dbReference>
<reference evidence="6 7" key="1">
    <citation type="submission" date="2018-12" db="EMBL/GenBank/DDBJ databases">
        <authorList>
            <person name="Yang Y."/>
        </authorList>
    </citation>
    <scope>NUCLEOTIDE SEQUENCE [LARGE SCALE GENOMIC DNA]</scope>
    <source>
        <strain evidence="6 7">GSF71</strain>
    </source>
</reference>
<comment type="caution">
    <text evidence="6">The sequence shown here is derived from an EMBL/GenBank/DDBJ whole genome shotgun (WGS) entry which is preliminary data.</text>
</comment>
<dbReference type="InterPro" id="IPR036388">
    <property type="entry name" value="WH-like_DNA-bd_sf"/>
</dbReference>
<dbReference type="PRINTS" id="PR00039">
    <property type="entry name" value="HTHLYSR"/>
</dbReference>
<dbReference type="InterPro" id="IPR005119">
    <property type="entry name" value="LysR_subst-bd"/>
</dbReference>
<dbReference type="PROSITE" id="PS50931">
    <property type="entry name" value="HTH_LYSR"/>
    <property type="match status" value="1"/>
</dbReference>
<dbReference type="GO" id="GO:0043565">
    <property type="term" value="F:sequence-specific DNA binding"/>
    <property type="evidence" value="ECO:0007669"/>
    <property type="project" value="TreeGrafter"/>
</dbReference>
<keyword evidence="2" id="KW-0805">Transcription regulation</keyword>
<feature type="domain" description="HTH lysR-type" evidence="5">
    <location>
        <begin position="11"/>
        <end position="60"/>
    </location>
</feature>
<evidence type="ECO:0000313" key="7">
    <source>
        <dbReference type="Proteomes" id="UP000280346"/>
    </source>
</evidence>
<evidence type="ECO:0000256" key="3">
    <source>
        <dbReference type="ARBA" id="ARBA00023125"/>
    </source>
</evidence>
<dbReference type="Pfam" id="PF00126">
    <property type="entry name" value="HTH_1"/>
    <property type="match status" value="1"/>
</dbReference>
<dbReference type="FunFam" id="3.40.190.290:FF:000001">
    <property type="entry name" value="Transcriptional regulator, LysR family"/>
    <property type="match status" value="1"/>
</dbReference>
<accession>A0A433J688</accession>
<dbReference type="Pfam" id="PF03466">
    <property type="entry name" value="LysR_substrate"/>
    <property type="match status" value="1"/>
</dbReference>
<keyword evidence="7" id="KW-1185">Reference proteome</keyword>
<dbReference type="OrthoDB" id="9812435at2"/>
<dbReference type="FunFam" id="1.10.10.10:FF:000001">
    <property type="entry name" value="LysR family transcriptional regulator"/>
    <property type="match status" value="1"/>
</dbReference>
<dbReference type="InterPro" id="IPR000847">
    <property type="entry name" value="LysR_HTH_N"/>
</dbReference>
<evidence type="ECO:0000256" key="1">
    <source>
        <dbReference type="ARBA" id="ARBA00009437"/>
    </source>
</evidence>
<dbReference type="GO" id="GO:0003700">
    <property type="term" value="F:DNA-binding transcription factor activity"/>
    <property type="evidence" value="ECO:0007669"/>
    <property type="project" value="InterPro"/>
</dbReference>
<dbReference type="SUPFAM" id="SSF53850">
    <property type="entry name" value="Periplasmic binding protein-like II"/>
    <property type="match status" value="1"/>
</dbReference>
<dbReference type="EMBL" id="RZIJ01000014">
    <property type="protein sequence ID" value="RUQ68434.1"/>
    <property type="molecule type" value="Genomic_DNA"/>
</dbReference>
<organism evidence="6 7">
    <name type="scientific">Azospirillum doebereinerae</name>
    <dbReference type="NCBI Taxonomy" id="92933"/>
    <lineage>
        <taxon>Bacteria</taxon>
        <taxon>Pseudomonadati</taxon>
        <taxon>Pseudomonadota</taxon>
        <taxon>Alphaproteobacteria</taxon>
        <taxon>Rhodospirillales</taxon>
        <taxon>Azospirillaceae</taxon>
        <taxon>Azospirillum</taxon>
    </lineage>
</organism>
<evidence type="ECO:0000256" key="4">
    <source>
        <dbReference type="ARBA" id="ARBA00023163"/>
    </source>
</evidence>
<sequence length="300" mass="33666">MSGGWDGIDEFVAVAETGGFSRAAERLRVSSSHVSRSVARLEDRLQARLFYRTTRKVSLTESGRAFLARCQRLAEERDDAFLAVGDLQGTDPGEVKGRLRMTCATSYGERFVVPLVNDLLERHPQLSVEVELTNRTLDLVQEGFDLAIRLGRLNESSLVATRVAPRVMHLCASPAYLERHGTPIRLADLAKHDCLIGTSDSWLFDEDGREWLFRPRGRWRCNSGFSVLDAALRGFGLCQLPDYYVKAPVAEGKLVPLLEVHRPPNTAVWAVYPQKRHVPPKVHAAIRHLKAGLAKRPEYR</sequence>
<evidence type="ECO:0000259" key="5">
    <source>
        <dbReference type="PROSITE" id="PS50931"/>
    </source>
</evidence>
<evidence type="ECO:0000313" key="6">
    <source>
        <dbReference type="EMBL" id="RUQ68434.1"/>
    </source>
</evidence>
<dbReference type="SUPFAM" id="SSF46785">
    <property type="entry name" value="Winged helix' DNA-binding domain"/>
    <property type="match status" value="1"/>
</dbReference>
<dbReference type="Gene3D" id="1.10.10.10">
    <property type="entry name" value="Winged helix-like DNA-binding domain superfamily/Winged helix DNA-binding domain"/>
    <property type="match status" value="1"/>
</dbReference>
<dbReference type="PANTHER" id="PTHR30537">
    <property type="entry name" value="HTH-TYPE TRANSCRIPTIONAL REGULATOR"/>
    <property type="match status" value="1"/>
</dbReference>
<dbReference type="Gene3D" id="3.40.190.290">
    <property type="match status" value="1"/>
</dbReference>
<dbReference type="Proteomes" id="UP000280346">
    <property type="component" value="Unassembled WGS sequence"/>
</dbReference>
<keyword evidence="3" id="KW-0238">DNA-binding</keyword>
<dbReference type="RefSeq" id="WP_127000191.1">
    <property type="nucleotide sequence ID" value="NZ_JBNPXW010000009.1"/>
</dbReference>